<reference evidence="2 3" key="1">
    <citation type="submission" date="2020-03" db="EMBL/GenBank/DDBJ databases">
        <title>Cyclobacterium plantarum sp. nov., a marine bacterium isolated from a coastal-marine wetland.</title>
        <authorList>
            <person name="Sanchez-Porro C."/>
            <person name="Ventosa A."/>
            <person name="Amoozegar M."/>
        </authorList>
    </citation>
    <scope>NUCLEOTIDE SEQUENCE [LARGE SCALE GENOMIC DNA]</scope>
    <source>
        <strain evidence="2 3">GBPx2</strain>
    </source>
</reference>
<keyword evidence="3" id="KW-1185">Reference proteome</keyword>
<proteinExistence type="predicted"/>
<feature type="transmembrane region" description="Helical" evidence="1">
    <location>
        <begin position="42"/>
        <end position="65"/>
    </location>
</feature>
<comment type="caution">
    <text evidence="2">The sequence shown here is derived from an EMBL/GenBank/DDBJ whole genome shotgun (WGS) entry which is preliminary data.</text>
</comment>
<evidence type="ECO:0000313" key="3">
    <source>
        <dbReference type="Proteomes" id="UP000649799"/>
    </source>
</evidence>
<dbReference type="Proteomes" id="UP000649799">
    <property type="component" value="Unassembled WGS sequence"/>
</dbReference>
<gene>
    <name evidence="2" type="ORF">G9Q97_05260</name>
</gene>
<accession>A0ABX0H719</accession>
<evidence type="ECO:0000313" key="2">
    <source>
        <dbReference type="EMBL" id="NHE56222.1"/>
    </source>
</evidence>
<evidence type="ECO:0000256" key="1">
    <source>
        <dbReference type="SAM" id="Phobius"/>
    </source>
</evidence>
<keyword evidence="1" id="KW-1133">Transmembrane helix</keyword>
<protein>
    <submittedName>
        <fullName evidence="2">Uncharacterized protein</fullName>
    </submittedName>
</protein>
<organism evidence="2 3">
    <name type="scientific">Cyclobacterium plantarum</name>
    <dbReference type="NCBI Taxonomy" id="2716263"/>
    <lineage>
        <taxon>Bacteria</taxon>
        <taxon>Pseudomonadati</taxon>
        <taxon>Bacteroidota</taxon>
        <taxon>Cytophagia</taxon>
        <taxon>Cytophagales</taxon>
        <taxon>Cyclobacteriaceae</taxon>
        <taxon>Cyclobacterium</taxon>
    </lineage>
</organism>
<keyword evidence="1" id="KW-0812">Transmembrane</keyword>
<dbReference type="EMBL" id="JAANYN010000002">
    <property type="protein sequence ID" value="NHE56222.1"/>
    <property type="molecule type" value="Genomic_DNA"/>
</dbReference>
<name>A0ABX0H719_9BACT</name>
<keyword evidence="1" id="KW-0472">Membrane</keyword>
<dbReference type="RefSeq" id="WP_166143856.1">
    <property type="nucleotide sequence ID" value="NZ_JAANYN010000002.1"/>
</dbReference>
<sequence length="77" mass="8633">MNNLKKKWLIFAVGGLLLLGSGLSLFGEALLRKWDNAPFLEWFIWGTCSLIVFNAGISLFGKAVIYRMKIAQKLGDE</sequence>